<evidence type="ECO:0008006" key="4">
    <source>
        <dbReference type="Google" id="ProtNLM"/>
    </source>
</evidence>
<dbReference type="EMBL" id="BAAADV010000004">
    <property type="protein sequence ID" value="GAA0673848.1"/>
    <property type="molecule type" value="Genomic_DNA"/>
</dbReference>
<comment type="caution">
    <text evidence="2">The sequence shown here is derived from an EMBL/GenBank/DDBJ whole genome shotgun (WGS) entry which is preliminary data.</text>
</comment>
<protein>
    <recommendedName>
        <fullName evidence="4">Transporter</fullName>
    </recommendedName>
</protein>
<evidence type="ECO:0000256" key="1">
    <source>
        <dbReference type="SAM" id="Phobius"/>
    </source>
</evidence>
<dbReference type="AlphaFoldDB" id="A0AAV3TAE9"/>
<name>A0AAV3TAE9_9EURY</name>
<feature type="transmembrane region" description="Helical" evidence="1">
    <location>
        <begin position="12"/>
        <end position="30"/>
    </location>
</feature>
<keyword evidence="1" id="KW-0472">Membrane</keyword>
<dbReference type="Proteomes" id="UP001500420">
    <property type="component" value="Unassembled WGS sequence"/>
</dbReference>
<dbReference type="RefSeq" id="WP_377074353.1">
    <property type="nucleotide sequence ID" value="NZ_JBHSWS010000101.1"/>
</dbReference>
<gene>
    <name evidence="2" type="ORF">GCM10009020_21210</name>
</gene>
<accession>A0AAV3TAE9</accession>
<evidence type="ECO:0000313" key="3">
    <source>
        <dbReference type="Proteomes" id="UP001500420"/>
    </source>
</evidence>
<keyword evidence="1" id="KW-1133">Transmembrane helix</keyword>
<reference evidence="2 3" key="1">
    <citation type="journal article" date="2019" name="Int. J. Syst. Evol. Microbiol.">
        <title>The Global Catalogue of Microorganisms (GCM) 10K type strain sequencing project: providing services to taxonomists for standard genome sequencing and annotation.</title>
        <authorList>
            <consortium name="The Broad Institute Genomics Platform"/>
            <consortium name="The Broad Institute Genome Sequencing Center for Infectious Disease"/>
            <person name="Wu L."/>
            <person name="Ma J."/>
        </authorList>
    </citation>
    <scope>NUCLEOTIDE SEQUENCE [LARGE SCALE GENOMIC DNA]</scope>
    <source>
        <strain evidence="2 3">JCM 16328</strain>
    </source>
</reference>
<organism evidence="2 3">
    <name type="scientific">Natronoarchaeum mannanilyticum</name>
    <dbReference type="NCBI Taxonomy" id="926360"/>
    <lineage>
        <taxon>Archaea</taxon>
        <taxon>Methanobacteriati</taxon>
        <taxon>Methanobacteriota</taxon>
        <taxon>Stenosarchaea group</taxon>
        <taxon>Halobacteria</taxon>
        <taxon>Halobacteriales</taxon>
        <taxon>Natronoarchaeaceae</taxon>
    </lineage>
</organism>
<evidence type="ECO:0000313" key="2">
    <source>
        <dbReference type="EMBL" id="GAA0673848.1"/>
    </source>
</evidence>
<keyword evidence="1" id="KW-0812">Transmembrane</keyword>
<feature type="transmembrane region" description="Helical" evidence="1">
    <location>
        <begin position="36"/>
        <end position="61"/>
    </location>
</feature>
<keyword evidence="3" id="KW-1185">Reference proteome</keyword>
<proteinExistence type="predicted"/>
<sequence length="69" mass="7239">MESIKNKIGTAIGAFAFIFVGSAVWVVILSEGDTGASIIFSLSYILIVLIAMLIAGIGYWIGNKMGLGD</sequence>